<dbReference type="RefSeq" id="WP_071136497.1">
    <property type="nucleotide sequence ID" value="NZ_DUQN01000061.1"/>
</dbReference>
<dbReference type="AlphaFoldDB" id="A0A1G4G5X1"/>
<feature type="chain" id="PRO_5009603848" evidence="1">
    <location>
        <begin position="23"/>
        <end position="392"/>
    </location>
</feature>
<dbReference type="KEGG" id="pmuc:ING2E5A_1092"/>
<keyword evidence="3" id="KW-1185">Reference proteome</keyword>
<evidence type="ECO:0000313" key="3">
    <source>
        <dbReference type="Proteomes" id="UP000178485"/>
    </source>
</evidence>
<feature type="signal peptide" evidence="1">
    <location>
        <begin position="1"/>
        <end position="22"/>
    </location>
</feature>
<dbReference type="PROSITE" id="PS51257">
    <property type="entry name" value="PROKAR_LIPOPROTEIN"/>
    <property type="match status" value="1"/>
</dbReference>
<protein>
    <submittedName>
        <fullName evidence="2">Uncharacterized protein</fullName>
    </submittedName>
</protein>
<sequence>MKKYIYTLVAVVLFFSCGQNNQYEIPTDENGNIIWTGVSSTTTTGISSIDNSFTVTATFATAKVGDVMKVELLQLQTPPDGGTTKQLLPLANTQKEVTVGNDMKASVSYTRDQANLNEVGDYVVVVFNGATDYAKQRVDMVNAMTVSKPTASGKEIEVARTAEVAYFNVRVTPKEGTFTGNVAVRRKNGTDGTWIDVAGSPYSGDDQPYLVPIAGTDFIAENDTMFYTFTATQGSYQEVIESTVIVRDPYFYLKKSATLALGTSSAGRDLLVNGTVPANDPMAMIAVEGSLILKGGSTYLSSGKTIQFVPSTTALYALNNSNTAIAEFESGTPSDTLDPISGQGVYIFKAVTGPNPADVYYGMIMVTGVIPNQSVSFEYRIGNQYAHLSVVR</sequence>
<evidence type="ECO:0000256" key="1">
    <source>
        <dbReference type="SAM" id="SignalP"/>
    </source>
</evidence>
<dbReference type="Proteomes" id="UP000178485">
    <property type="component" value="Chromosome i"/>
</dbReference>
<proteinExistence type="predicted"/>
<organism evidence="2 3">
    <name type="scientific">Petrimonas mucosa</name>
    <dbReference type="NCBI Taxonomy" id="1642646"/>
    <lineage>
        <taxon>Bacteria</taxon>
        <taxon>Pseudomonadati</taxon>
        <taxon>Bacteroidota</taxon>
        <taxon>Bacteroidia</taxon>
        <taxon>Bacteroidales</taxon>
        <taxon>Dysgonomonadaceae</taxon>
        <taxon>Petrimonas</taxon>
    </lineage>
</organism>
<gene>
    <name evidence="2" type="ORF">ING2E5A_1092</name>
</gene>
<dbReference type="EMBL" id="LT608328">
    <property type="protein sequence ID" value="SCM56895.1"/>
    <property type="molecule type" value="Genomic_DNA"/>
</dbReference>
<evidence type="ECO:0000313" key="2">
    <source>
        <dbReference type="EMBL" id="SCM56895.1"/>
    </source>
</evidence>
<accession>A0A1G4G5X1</accession>
<reference evidence="2 3" key="1">
    <citation type="submission" date="2016-08" db="EMBL/GenBank/DDBJ databases">
        <authorList>
            <person name="Seilhamer J.J."/>
        </authorList>
    </citation>
    <scope>NUCLEOTIDE SEQUENCE [LARGE SCALE GENOMIC DNA]</scope>
    <source>
        <strain evidence="2">ING2-E5A</strain>
    </source>
</reference>
<dbReference type="STRING" id="1642646.ING2E5A_1092"/>
<keyword evidence="1" id="KW-0732">Signal</keyword>
<name>A0A1G4G5X1_9BACT</name>